<dbReference type="EMBL" id="CP115611">
    <property type="protein sequence ID" value="WBW70845.1"/>
    <property type="molecule type" value="Genomic_DNA"/>
</dbReference>
<dbReference type="InterPro" id="IPR036028">
    <property type="entry name" value="SH3-like_dom_sf"/>
</dbReference>
<dbReference type="GO" id="GO:0051286">
    <property type="term" value="C:cell tip"/>
    <property type="evidence" value="ECO:0007669"/>
    <property type="project" value="TreeGrafter"/>
</dbReference>
<dbReference type="PROSITE" id="PS50002">
    <property type="entry name" value="SH3"/>
    <property type="match status" value="1"/>
</dbReference>
<feature type="region of interest" description="Disordered" evidence="3">
    <location>
        <begin position="389"/>
        <end position="472"/>
    </location>
</feature>
<feature type="region of interest" description="Disordered" evidence="3">
    <location>
        <begin position="491"/>
        <end position="562"/>
    </location>
</feature>
<sequence length="752" mass="82716">MVEAPPAPSSDSLHIIEQQIENHEDMPSNASIVPASSADQGFTELRNDGNDSGNTSSLPSTNQDLLLNSTIKYDLDEDYDELFDLENQNSDDDDDLVDEEEALALYEAELSSSPSINEEEIDINYVYAIRRFDATVEGQVTAEKGEMMILLDDSNSYWWLVKICNNSTIGYLPAEYIETPSERLARLNKYKNSDTSSSGNALPAPSLAPSFSKNDELVRVRMKRVAFNCPINPGTDPDMDDASFSENDYEAMVNRAVAENGLEIEFSTSNDTSSDDESINLDDAIDDDDDDDDKDDDNRTNTSLTEQQHATTRSSTLPTDSANFNSSRDFQNVVSSDSKYHNDADESETRLQEDGEQLYRNHGMIAPTPRFSSKAPSPLKRALSTGALKLNSSASPDPDRPLSCPAPASSAETHSQRLEATNLRDRLSESPDSFANFGAESTDKKEQPSSNQMHSSEPRIPSSLISEGKQFIPKPIRHSVSVDLARGKETELQPHNVSSSAPSSPTFQDAEGNSNMSQKSLVDDRNQLYRSSNAPPITINDSHAEESPERITSPFRVKRKALPEENSSLAAFNNEDNNHDESKDYTASGEDSMFSLYQSSVASESDKNDQSLTPDLVSGSGEPSTPGSHDFDMYQDKVLNTESSESPSSYVSPPTSIPEDVLTKQESIPAEVPTQKSLSHCHTDFNQRLKNFITDPDSVSDLYWTVKSAGVRASPKSSYPNEDNVRSQLEESYANILRNLSDELASGMKSSG</sequence>
<proteinExistence type="predicted"/>
<dbReference type="Pfam" id="PF00018">
    <property type="entry name" value="SH3_1"/>
    <property type="match status" value="1"/>
</dbReference>
<feature type="compositionally biased region" description="Polar residues" evidence="3">
    <location>
        <begin position="493"/>
        <end position="520"/>
    </location>
</feature>
<dbReference type="PANTHER" id="PTHR47775:SF1">
    <property type="entry name" value="BUD SITE SELECTION PROTEIN 14"/>
    <property type="match status" value="1"/>
</dbReference>
<dbReference type="SMART" id="SM00326">
    <property type="entry name" value="SH3"/>
    <property type="match status" value="1"/>
</dbReference>
<dbReference type="GO" id="GO:0008104">
    <property type="term" value="P:intracellular protein localization"/>
    <property type="evidence" value="ECO:0007669"/>
    <property type="project" value="TreeGrafter"/>
</dbReference>
<dbReference type="GeneID" id="80875803"/>
<feature type="compositionally biased region" description="Polar residues" evidence="3">
    <location>
        <begin position="528"/>
        <end position="541"/>
    </location>
</feature>
<dbReference type="Gene3D" id="2.30.30.40">
    <property type="entry name" value="SH3 Domains"/>
    <property type="match status" value="1"/>
</dbReference>
<dbReference type="GO" id="GO:0015630">
    <property type="term" value="C:microtubule cytoskeleton"/>
    <property type="evidence" value="ECO:0007669"/>
    <property type="project" value="TreeGrafter"/>
</dbReference>
<feature type="compositionally biased region" description="Basic and acidic residues" evidence="3">
    <location>
        <begin position="414"/>
        <end position="429"/>
    </location>
</feature>
<evidence type="ECO:0000313" key="5">
    <source>
        <dbReference type="EMBL" id="WBW70845.1"/>
    </source>
</evidence>
<dbReference type="SUPFAM" id="SSF50044">
    <property type="entry name" value="SH3-domain"/>
    <property type="match status" value="1"/>
</dbReference>
<evidence type="ECO:0000256" key="2">
    <source>
        <dbReference type="PROSITE-ProRule" id="PRU00192"/>
    </source>
</evidence>
<feature type="region of interest" description="Disordered" evidence="3">
    <location>
        <begin position="600"/>
        <end position="632"/>
    </location>
</feature>
<feature type="region of interest" description="Disordered" evidence="3">
    <location>
        <begin position="23"/>
        <end position="61"/>
    </location>
</feature>
<accession>A0AAE9W6A1</accession>
<dbReference type="GO" id="GO:0030950">
    <property type="term" value="P:establishment or maintenance of actin cytoskeleton polarity"/>
    <property type="evidence" value="ECO:0007669"/>
    <property type="project" value="TreeGrafter"/>
</dbReference>
<keyword evidence="1 2" id="KW-0728">SH3 domain</keyword>
<feature type="region of interest" description="Disordered" evidence="3">
    <location>
        <begin position="266"/>
        <end position="327"/>
    </location>
</feature>
<reference evidence="5 6" key="1">
    <citation type="journal article" date="2023" name="G3 (Bethesda)">
        <title>A high-quality reference genome for the fission yeast Schizosaccharomyces osmophilus.</title>
        <authorList>
            <person name="Jia G.S."/>
            <person name="Zhang W.C."/>
            <person name="Liang Y."/>
            <person name="Liu X.H."/>
            <person name="Rhind N."/>
            <person name="Pidoux A."/>
            <person name="Brysch-Herzberg M."/>
            <person name="Du L.L."/>
        </authorList>
    </citation>
    <scope>NUCLEOTIDE SEQUENCE [LARGE SCALE GENOMIC DNA]</scope>
    <source>
        <strain evidence="5 6">CBS 15793</strain>
    </source>
</reference>
<protein>
    <submittedName>
        <fullName evidence="5">Tip elongation aberrant protein Tea4</fullName>
    </submittedName>
</protein>
<dbReference type="RefSeq" id="XP_056035088.1">
    <property type="nucleotide sequence ID" value="XM_056181114.1"/>
</dbReference>
<evidence type="ECO:0000313" key="6">
    <source>
        <dbReference type="Proteomes" id="UP001212411"/>
    </source>
</evidence>
<dbReference type="KEGG" id="som:SOMG_02322"/>
<dbReference type="AlphaFoldDB" id="A0AAE9W6A1"/>
<dbReference type="InterPro" id="IPR001452">
    <property type="entry name" value="SH3_domain"/>
</dbReference>
<gene>
    <name evidence="5" type="primary">tea4</name>
    <name evidence="5" type="ORF">SOMG_02322</name>
</gene>
<dbReference type="InterPro" id="IPR053039">
    <property type="entry name" value="Polarity_Bud-Selection_Reg"/>
</dbReference>
<organism evidence="5 6">
    <name type="scientific">Schizosaccharomyces osmophilus</name>
    <dbReference type="NCBI Taxonomy" id="2545709"/>
    <lineage>
        <taxon>Eukaryota</taxon>
        <taxon>Fungi</taxon>
        <taxon>Dikarya</taxon>
        <taxon>Ascomycota</taxon>
        <taxon>Taphrinomycotina</taxon>
        <taxon>Schizosaccharomycetes</taxon>
        <taxon>Schizosaccharomycetales</taxon>
        <taxon>Schizosaccharomycetaceae</taxon>
        <taxon>Schizosaccharomyces</taxon>
    </lineage>
</organism>
<dbReference type="PANTHER" id="PTHR47775">
    <property type="entry name" value="BUD SITE SELECTION PROTEIN 14"/>
    <property type="match status" value="1"/>
</dbReference>
<dbReference type="Proteomes" id="UP001212411">
    <property type="component" value="Chromosome 1"/>
</dbReference>
<evidence type="ECO:0000256" key="1">
    <source>
        <dbReference type="ARBA" id="ARBA00022443"/>
    </source>
</evidence>
<keyword evidence="6" id="KW-1185">Reference proteome</keyword>
<feature type="compositionally biased region" description="Polar residues" evidence="3">
    <location>
        <begin position="50"/>
        <end position="61"/>
    </location>
</feature>
<name>A0AAE9W6A1_9SCHI</name>
<evidence type="ECO:0000256" key="3">
    <source>
        <dbReference type="SAM" id="MobiDB-lite"/>
    </source>
</evidence>
<feature type="domain" description="SH3" evidence="4">
    <location>
        <begin position="121"/>
        <end position="182"/>
    </location>
</feature>
<feature type="compositionally biased region" description="Acidic residues" evidence="3">
    <location>
        <begin position="273"/>
        <end position="295"/>
    </location>
</feature>
<feature type="compositionally biased region" description="Polar residues" evidence="3">
    <location>
        <begin position="300"/>
        <end position="327"/>
    </location>
</feature>
<evidence type="ECO:0000259" key="4">
    <source>
        <dbReference type="PROSITE" id="PS50002"/>
    </source>
</evidence>